<proteinExistence type="predicted"/>
<keyword evidence="3 6" id="KW-0812">Transmembrane</keyword>
<evidence type="ECO:0000256" key="4">
    <source>
        <dbReference type="ARBA" id="ARBA00022989"/>
    </source>
</evidence>
<dbReference type="RefSeq" id="WP_167163718.1">
    <property type="nucleotide sequence ID" value="NZ_BAAAOO010000018.1"/>
</dbReference>
<feature type="transmembrane region" description="Helical" evidence="6">
    <location>
        <begin position="103"/>
        <end position="122"/>
    </location>
</feature>
<evidence type="ECO:0000313" key="7">
    <source>
        <dbReference type="EMBL" id="NIH55383.1"/>
    </source>
</evidence>
<keyword evidence="8" id="KW-1185">Reference proteome</keyword>
<dbReference type="Proteomes" id="UP000749311">
    <property type="component" value="Unassembled WGS sequence"/>
</dbReference>
<feature type="transmembrane region" description="Helical" evidence="6">
    <location>
        <begin position="401"/>
        <end position="418"/>
    </location>
</feature>
<gene>
    <name evidence="7" type="ORF">FB473_000028</name>
</gene>
<evidence type="ECO:0000256" key="6">
    <source>
        <dbReference type="SAM" id="Phobius"/>
    </source>
</evidence>
<sequence>MSSTTAVVRPSDAGSPLATAPGVLAPVQWRWPITGLVLTLLTVAMGARAAGTSVFAMTGATPWFTFPDIVVPSRGFILVMALLALIVTAVVTWLAVRRRPVPFWAVGLAATFFVLGFLAWVVAGTGATMPVVRLFAGALAFAVPLVFGSLSGVVCERSGIINMAIEAQMLFGAFAAAVIGSIVGTPWIALIAAPVAGILVALLLAVFTITYRVNHIIVGVVLNMLVLGLTSFLLASVLTGPDRAHFNQALSLPSIPIPVLSGIPVIGPVLFDQNILIYLMYVVVVVLEVMLFRSRWGLRTRAAGEHPRAADTVGIKVNALRWRNVLLGGALAGMGGAMFTVGLGLAFSKNMVAGNGYIALAAMILGRWNPRGAVGAAAFFGFATNLGYIIQTLNSPIPTEFVLMIPYLATVFAVAGFVKSAKPPAAEGIAYP</sequence>
<name>A0ABX0SAF2_9ACTN</name>
<evidence type="ECO:0000256" key="5">
    <source>
        <dbReference type="ARBA" id="ARBA00023136"/>
    </source>
</evidence>
<feature type="transmembrane region" description="Helical" evidence="6">
    <location>
        <begin position="167"/>
        <end position="184"/>
    </location>
</feature>
<keyword evidence="7" id="KW-0762">Sugar transport</keyword>
<keyword evidence="7" id="KW-0813">Transport</keyword>
<feature type="transmembrane region" description="Helical" evidence="6">
    <location>
        <begin position="36"/>
        <end position="56"/>
    </location>
</feature>
<keyword evidence="5 6" id="KW-0472">Membrane</keyword>
<protein>
    <submittedName>
        <fullName evidence="7">Simple sugar transport system permease protein</fullName>
    </submittedName>
</protein>
<dbReference type="CDD" id="cd06580">
    <property type="entry name" value="TM_PBP1_transp_TpRbsC_like"/>
    <property type="match status" value="1"/>
</dbReference>
<evidence type="ECO:0000256" key="2">
    <source>
        <dbReference type="ARBA" id="ARBA00022475"/>
    </source>
</evidence>
<evidence type="ECO:0000313" key="8">
    <source>
        <dbReference type="Proteomes" id="UP000749311"/>
    </source>
</evidence>
<comment type="caution">
    <text evidence="7">The sequence shown here is derived from an EMBL/GenBank/DDBJ whole genome shotgun (WGS) entry which is preliminary data.</text>
</comment>
<dbReference type="PANTHER" id="PTHR43370:SF1">
    <property type="entry name" value="GUANOSINE ABC TRANSPORTER PERMEASE PROTEIN NUPQ"/>
    <property type="match status" value="1"/>
</dbReference>
<feature type="transmembrane region" description="Helical" evidence="6">
    <location>
        <begin position="216"/>
        <end position="238"/>
    </location>
</feature>
<feature type="transmembrane region" description="Helical" evidence="6">
    <location>
        <begin position="190"/>
        <end position="209"/>
    </location>
</feature>
<evidence type="ECO:0000256" key="3">
    <source>
        <dbReference type="ARBA" id="ARBA00022692"/>
    </source>
</evidence>
<feature type="transmembrane region" description="Helical" evidence="6">
    <location>
        <begin position="275"/>
        <end position="292"/>
    </location>
</feature>
<feature type="transmembrane region" description="Helical" evidence="6">
    <location>
        <begin position="134"/>
        <end position="155"/>
    </location>
</feature>
<keyword evidence="4 6" id="KW-1133">Transmembrane helix</keyword>
<feature type="transmembrane region" description="Helical" evidence="6">
    <location>
        <begin position="76"/>
        <end position="96"/>
    </location>
</feature>
<dbReference type="Pfam" id="PF02653">
    <property type="entry name" value="BPD_transp_2"/>
    <property type="match status" value="1"/>
</dbReference>
<comment type="subcellular location">
    <subcellularLocation>
        <location evidence="1">Cell membrane</location>
        <topology evidence="1">Multi-pass membrane protein</topology>
    </subcellularLocation>
</comment>
<organism evidence="7 8">
    <name type="scientific">Brooklawnia cerclae</name>
    <dbReference type="NCBI Taxonomy" id="349934"/>
    <lineage>
        <taxon>Bacteria</taxon>
        <taxon>Bacillati</taxon>
        <taxon>Actinomycetota</taxon>
        <taxon>Actinomycetes</taxon>
        <taxon>Propionibacteriales</taxon>
        <taxon>Propionibacteriaceae</taxon>
        <taxon>Brooklawnia</taxon>
    </lineage>
</organism>
<feature type="transmembrane region" description="Helical" evidence="6">
    <location>
        <begin position="368"/>
        <end position="389"/>
    </location>
</feature>
<dbReference type="EMBL" id="JAAMOZ010000001">
    <property type="protein sequence ID" value="NIH55383.1"/>
    <property type="molecule type" value="Genomic_DNA"/>
</dbReference>
<evidence type="ECO:0000256" key="1">
    <source>
        <dbReference type="ARBA" id="ARBA00004651"/>
    </source>
</evidence>
<dbReference type="InterPro" id="IPR001851">
    <property type="entry name" value="ABC_transp_permease"/>
</dbReference>
<feature type="transmembrane region" description="Helical" evidence="6">
    <location>
        <begin position="325"/>
        <end position="348"/>
    </location>
</feature>
<accession>A0ABX0SAF2</accession>
<dbReference type="PANTHER" id="PTHR43370">
    <property type="entry name" value="SUGAR ABC TRANSPORTER INTEGRAL MEMBRANE PROTEIN-RELATED"/>
    <property type="match status" value="1"/>
</dbReference>
<keyword evidence="2" id="KW-1003">Cell membrane</keyword>
<reference evidence="7 8" key="1">
    <citation type="submission" date="2020-02" db="EMBL/GenBank/DDBJ databases">
        <title>Sequencing the genomes of 1000 actinobacteria strains.</title>
        <authorList>
            <person name="Klenk H.-P."/>
        </authorList>
    </citation>
    <scope>NUCLEOTIDE SEQUENCE [LARGE SCALE GENOMIC DNA]</scope>
    <source>
        <strain evidence="7 8">DSM 19609</strain>
    </source>
</reference>